<name>A0A0B6ZBK2_9EUPU</name>
<organism evidence="1">
    <name type="scientific">Arion vulgaris</name>
    <dbReference type="NCBI Taxonomy" id="1028688"/>
    <lineage>
        <taxon>Eukaryota</taxon>
        <taxon>Metazoa</taxon>
        <taxon>Spiralia</taxon>
        <taxon>Lophotrochozoa</taxon>
        <taxon>Mollusca</taxon>
        <taxon>Gastropoda</taxon>
        <taxon>Heterobranchia</taxon>
        <taxon>Euthyneura</taxon>
        <taxon>Panpulmonata</taxon>
        <taxon>Eupulmonata</taxon>
        <taxon>Stylommatophora</taxon>
        <taxon>Helicina</taxon>
        <taxon>Arionoidea</taxon>
        <taxon>Arionidae</taxon>
        <taxon>Arion</taxon>
    </lineage>
</organism>
<protein>
    <submittedName>
        <fullName evidence="1">Uncharacterized protein</fullName>
    </submittedName>
</protein>
<dbReference type="AlphaFoldDB" id="A0A0B6ZBK2"/>
<reference evidence="1" key="1">
    <citation type="submission" date="2014-12" db="EMBL/GenBank/DDBJ databases">
        <title>Insight into the proteome of Arion vulgaris.</title>
        <authorList>
            <person name="Aradska J."/>
            <person name="Bulat T."/>
            <person name="Smidak R."/>
            <person name="Sarate P."/>
            <person name="Gangsoo J."/>
            <person name="Sialana F."/>
            <person name="Bilban M."/>
            <person name="Lubec G."/>
        </authorList>
    </citation>
    <scope>NUCLEOTIDE SEQUENCE</scope>
    <source>
        <tissue evidence="1">Skin</tissue>
    </source>
</reference>
<dbReference type="EMBL" id="HACG01018260">
    <property type="protein sequence ID" value="CEK65125.1"/>
    <property type="molecule type" value="Transcribed_RNA"/>
</dbReference>
<sequence length="53" mass="5902">MSDLKGSVVKEFMKPITVKLSLKHSNRLLRSLCFQVYTAVTTVNSSANIDSSR</sequence>
<accession>A0A0B6ZBK2</accession>
<gene>
    <name evidence="1" type="primary">ORF53993</name>
</gene>
<evidence type="ECO:0000313" key="1">
    <source>
        <dbReference type="EMBL" id="CEK65125.1"/>
    </source>
</evidence>
<proteinExistence type="predicted"/>